<dbReference type="GO" id="GO:0005886">
    <property type="term" value="C:plasma membrane"/>
    <property type="evidence" value="ECO:0007669"/>
    <property type="project" value="UniProtKB-SubCell"/>
</dbReference>
<evidence type="ECO:0000256" key="8">
    <source>
        <dbReference type="HAMAP-Rule" id="MF_02078"/>
    </source>
</evidence>
<protein>
    <recommendedName>
        <fullName evidence="8">Probable lipid II flippase MurJ</fullName>
    </recommendedName>
</protein>
<dbReference type="Proteomes" id="UP000177324">
    <property type="component" value="Unassembled WGS sequence"/>
</dbReference>
<name>A0A1G1VRA5_9BACT</name>
<reference evidence="10 11" key="1">
    <citation type="journal article" date="2016" name="Nat. Commun.">
        <title>Thousands of microbial genomes shed light on interconnected biogeochemical processes in an aquifer system.</title>
        <authorList>
            <person name="Anantharaman K."/>
            <person name="Brown C.T."/>
            <person name="Hug L.A."/>
            <person name="Sharon I."/>
            <person name="Castelle C.J."/>
            <person name="Probst A.J."/>
            <person name="Thomas B.C."/>
            <person name="Singh A."/>
            <person name="Wilkins M.J."/>
            <person name="Karaoz U."/>
            <person name="Brodie E.L."/>
            <person name="Williams K.H."/>
            <person name="Hubbard S.S."/>
            <person name="Banfield J.F."/>
        </authorList>
    </citation>
    <scope>NUCLEOTIDE SEQUENCE [LARGE SCALE GENOMIC DNA]</scope>
</reference>
<dbReference type="NCBIfam" id="TIGR01695">
    <property type="entry name" value="murJ_mviN"/>
    <property type="match status" value="1"/>
</dbReference>
<feature type="transmembrane region" description="Helical" evidence="8">
    <location>
        <begin position="331"/>
        <end position="350"/>
    </location>
</feature>
<keyword evidence="2 8" id="KW-1003">Cell membrane</keyword>
<evidence type="ECO:0000256" key="1">
    <source>
        <dbReference type="ARBA" id="ARBA00004651"/>
    </source>
</evidence>
<dbReference type="EMBL" id="MHCH01000014">
    <property type="protein sequence ID" value="OGY17922.1"/>
    <property type="molecule type" value="Genomic_DNA"/>
</dbReference>
<evidence type="ECO:0000256" key="6">
    <source>
        <dbReference type="ARBA" id="ARBA00022989"/>
    </source>
</evidence>
<evidence type="ECO:0000256" key="7">
    <source>
        <dbReference type="ARBA" id="ARBA00023136"/>
    </source>
</evidence>
<keyword evidence="8 9" id="KW-0961">Cell wall biogenesis/degradation</keyword>
<proteinExistence type="inferred from homology"/>
<dbReference type="CDD" id="cd13123">
    <property type="entry name" value="MATE_MurJ_like"/>
    <property type="match status" value="1"/>
</dbReference>
<dbReference type="GO" id="GO:0009252">
    <property type="term" value="P:peptidoglycan biosynthetic process"/>
    <property type="evidence" value="ECO:0007669"/>
    <property type="project" value="UniProtKB-UniRule"/>
</dbReference>
<comment type="caution">
    <text evidence="10">The sequence shown here is derived from an EMBL/GenBank/DDBJ whole genome shotgun (WGS) entry which is preliminary data.</text>
</comment>
<feature type="transmembrane region" description="Helical" evidence="8">
    <location>
        <begin position="426"/>
        <end position="448"/>
    </location>
</feature>
<feature type="transmembrane region" description="Helical" evidence="8">
    <location>
        <begin position="110"/>
        <end position="129"/>
    </location>
</feature>
<dbReference type="Pfam" id="PF03023">
    <property type="entry name" value="MurJ"/>
    <property type="match status" value="1"/>
</dbReference>
<dbReference type="UniPathway" id="UPA00219"/>
<dbReference type="PRINTS" id="PR01806">
    <property type="entry name" value="VIRFACTRMVIN"/>
</dbReference>
<feature type="transmembrane region" description="Helical" evidence="8">
    <location>
        <begin position="370"/>
        <end position="394"/>
    </location>
</feature>
<dbReference type="GO" id="GO:0034204">
    <property type="term" value="P:lipid translocation"/>
    <property type="evidence" value="ECO:0007669"/>
    <property type="project" value="TreeGrafter"/>
</dbReference>
<dbReference type="GO" id="GO:0015648">
    <property type="term" value="F:lipid-linked peptidoglycan transporter activity"/>
    <property type="evidence" value="ECO:0007669"/>
    <property type="project" value="UniProtKB-UniRule"/>
</dbReference>
<feature type="transmembrane region" description="Helical" evidence="8">
    <location>
        <begin position="20"/>
        <end position="40"/>
    </location>
</feature>
<dbReference type="PANTHER" id="PTHR47019:SF1">
    <property type="entry name" value="LIPID II FLIPPASE MURJ"/>
    <property type="match status" value="1"/>
</dbReference>
<keyword evidence="3 8" id="KW-0812">Transmembrane</keyword>
<organism evidence="10 11">
    <name type="scientific">Candidatus Chisholmbacteria bacterium RIFCSPHIGHO2_01_FULL_48_12</name>
    <dbReference type="NCBI Taxonomy" id="1797589"/>
    <lineage>
        <taxon>Bacteria</taxon>
        <taxon>Candidatus Chisholmiibacteriota</taxon>
    </lineage>
</organism>
<dbReference type="PANTHER" id="PTHR47019">
    <property type="entry name" value="LIPID II FLIPPASE MURJ"/>
    <property type="match status" value="1"/>
</dbReference>
<keyword evidence="8 9" id="KW-0813">Transport</keyword>
<evidence type="ECO:0000256" key="3">
    <source>
        <dbReference type="ARBA" id="ARBA00022692"/>
    </source>
</evidence>
<evidence type="ECO:0000256" key="4">
    <source>
        <dbReference type="ARBA" id="ARBA00022960"/>
    </source>
</evidence>
<feature type="transmembrane region" description="Helical" evidence="8">
    <location>
        <begin position="71"/>
        <end position="89"/>
    </location>
</feature>
<keyword evidence="6 8" id="KW-1133">Transmembrane helix</keyword>
<dbReference type="InterPro" id="IPR051050">
    <property type="entry name" value="Lipid_II_flippase_MurJ/MviN"/>
</dbReference>
<comment type="similarity">
    <text evidence="8 9">Belongs to the MurJ/MviN family.</text>
</comment>
<feature type="transmembrane region" description="Helical" evidence="8">
    <location>
        <begin position="495"/>
        <end position="516"/>
    </location>
</feature>
<dbReference type="STRING" id="1797589.A2784_01850"/>
<gene>
    <name evidence="8" type="primary">murJ</name>
    <name evidence="10" type="ORF">A2784_01850</name>
</gene>
<comment type="pathway">
    <text evidence="8">Cell wall biogenesis; peptidoglycan biosynthesis.</text>
</comment>
<feature type="transmembrane region" description="Helical" evidence="8">
    <location>
        <begin position="401"/>
        <end position="420"/>
    </location>
</feature>
<feature type="transmembrane region" description="Helical" evidence="8">
    <location>
        <begin position="201"/>
        <end position="220"/>
    </location>
</feature>
<sequence length="561" mass="61893">MVNRLLRHSQSLFSHQQTHILSAAAVITIATFLSAVLGLIKTRLLLGHFSATPELKAILDAYWVALRLPELVFQLLVIGALSAAFIPVFSKYWHKQPPAAYHLASSAMNLILILFSILSLIIFIFARPFNALITSVQFTPSQLDLATNLTRIMIFAQLFFAISNFLTGIIQAQQRFLIPALSPVVYNLGIITGIVSLTPLIGIYGAAVGVLLGAFLHLAIQLPLALRLGFTYRPVIDFKHPGVRDIFRLMPPRTLAISVSQLELSAMVYFATALSAGSLTVLQIAQQLMVAPIRLFSIPIGQASLPFLAKTTAPDQLDQFKATFLTSLRQILYLAFPATMLLVILRLPLVRVVYGTKSFPWATTLLTGKTLAILSLSLFAQAAIHILVRAFYALHNTKTPFLIAITTFIVNINLAYLAIFRFHSGILGLAGTLSLTAIIHAVWLFLALSRRLTHLVDKSLIIAVSKMLFASLAMGIFLWVPMRLLDRFVFDTTRVINLVLLTLTASLTGTGVYLLLSYLLRLPELPAFLSLAHRLGNWQKVLQKTEEVLEPASQVQELKPA</sequence>
<evidence type="ECO:0000256" key="5">
    <source>
        <dbReference type="ARBA" id="ARBA00022984"/>
    </source>
</evidence>
<evidence type="ECO:0000313" key="11">
    <source>
        <dbReference type="Proteomes" id="UP000177324"/>
    </source>
</evidence>
<evidence type="ECO:0000256" key="9">
    <source>
        <dbReference type="PIRNR" id="PIRNR002869"/>
    </source>
</evidence>
<keyword evidence="4 8" id="KW-0133">Cell shape</keyword>
<comment type="subcellular location">
    <subcellularLocation>
        <location evidence="1 8">Cell membrane</location>
        <topology evidence="1 8">Multi-pass membrane protein</topology>
    </subcellularLocation>
</comment>
<evidence type="ECO:0000256" key="2">
    <source>
        <dbReference type="ARBA" id="ARBA00022475"/>
    </source>
</evidence>
<feature type="transmembrane region" description="Helical" evidence="8">
    <location>
        <begin position="176"/>
        <end position="195"/>
    </location>
</feature>
<accession>A0A1G1VRA5</accession>
<feature type="transmembrane region" description="Helical" evidence="8">
    <location>
        <begin position="460"/>
        <end position="480"/>
    </location>
</feature>
<keyword evidence="7 8" id="KW-0472">Membrane</keyword>
<dbReference type="GO" id="GO:0008360">
    <property type="term" value="P:regulation of cell shape"/>
    <property type="evidence" value="ECO:0007669"/>
    <property type="project" value="UniProtKB-UniRule"/>
</dbReference>
<dbReference type="GO" id="GO:0071555">
    <property type="term" value="P:cell wall organization"/>
    <property type="evidence" value="ECO:0007669"/>
    <property type="project" value="UniProtKB-UniRule"/>
</dbReference>
<evidence type="ECO:0000313" key="10">
    <source>
        <dbReference type="EMBL" id="OGY17922.1"/>
    </source>
</evidence>
<keyword evidence="5 8" id="KW-0573">Peptidoglycan synthesis</keyword>
<dbReference type="HAMAP" id="MF_02078">
    <property type="entry name" value="MurJ_MviN"/>
    <property type="match status" value="1"/>
</dbReference>
<dbReference type="AlphaFoldDB" id="A0A1G1VRA5"/>
<feature type="transmembrane region" description="Helical" evidence="8">
    <location>
        <begin position="149"/>
        <end position="169"/>
    </location>
</feature>
<dbReference type="PIRSF" id="PIRSF002869">
    <property type="entry name" value="MviN"/>
    <property type="match status" value="1"/>
</dbReference>
<dbReference type="InterPro" id="IPR004268">
    <property type="entry name" value="MurJ"/>
</dbReference>
<comment type="function">
    <text evidence="8 9">Involved in peptidoglycan biosynthesis. Transports lipid-linked peptidoglycan precursors from the inner to the outer leaflet of the cytoplasmic membrane.</text>
</comment>